<evidence type="ECO:0008006" key="3">
    <source>
        <dbReference type="Google" id="ProtNLM"/>
    </source>
</evidence>
<keyword evidence="2" id="KW-1185">Reference proteome</keyword>
<dbReference type="AlphaFoldDB" id="A0AAV2ZMJ0"/>
<proteinExistence type="predicted"/>
<dbReference type="Pfam" id="PF14769">
    <property type="entry name" value="CLAMP"/>
    <property type="match status" value="1"/>
</dbReference>
<sequence length="237" mass="27018">MCAVAMATQKLNSSNNMESMGSNDTEQEHNLHDEVEEDMKLDFLSQSQINTLLEQQDLDEVQRIMEMFLCFNDTDTNLKEAVLVDYYVSGFCWGKEKKFSSLQLTGLIGLLHFLMENIETKHLSIEENIKELARAMSGIGHSLVKTTGKLCFFSVEQAKDIIDYLKISLFQHYKLYECMFTLPRDQKVIAAEVVVEVAKPAETPFPAPLEEGIPYEIYRQFLAPPVPGEENTMAEDK</sequence>
<accession>A0AAV2ZMJ0</accession>
<reference evidence="1" key="1">
    <citation type="thesis" date="2020" institute="ProQuest LLC" country="789 East Eisenhower Parkway, Ann Arbor, MI, USA">
        <title>Comparative Genomics and Chromosome Evolution.</title>
        <authorList>
            <person name="Mudd A.B."/>
        </authorList>
    </citation>
    <scope>NUCLEOTIDE SEQUENCE</scope>
    <source>
        <strain evidence="1">1538</strain>
        <tissue evidence="1">Blood</tissue>
    </source>
</reference>
<protein>
    <recommendedName>
        <fullName evidence="3">Ciliary-associated calcium-binding coiled-coil protein 1</fullName>
    </recommendedName>
</protein>
<dbReference type="PANTHER" id="PTHR28457">
    <property type="entry name" value="COILED-COIL DOMAIN-CONTAINING PROTEIN 189"/>
    <property type="match status" value="1"/>
</dbReference>
<comment type="caution">
    <text evidence="1">The sequence shown here is derived from an EMBL/GenBank/DDBJ whole genome shotgun (WGS) entry which is preliminary data.</text>
</comment>
<evidence type="ECO:0000313" key="2">
    <source>
        <dbReference type="Proteomes" id="UP001181693"/>
    </source>
</evidence>
<dbReference type="EMBL" id="DYDO01000012">
    <property type="protein sequence ID" value="DBA15178.1"/>
    <property type="molecule type" value="Genomic_DNA"/>
</dbReference>
<organism evidence="1 2">
    <name type="scientific">Pyxicephalus adspersus</name>
    <name type="common">African bullfrog</name>
    <dbReference type="NCBI Taxonomy" id="30357"/>
    <lineage>
        <taxon>Eukaryota</taxon>
        <taxon>Metazoa</taxon>
        <taxon>Chordata</taxon>
        <taxon>Craniata</taxon>
        <taxon>Vertebrata</taxon>
        <taxon>Euteleostomi</taxon>
        <taxon>Amphibia</taxon>
        <taxon>Batrachia</taxon>
        <taxon>Anura</taxon>
        <taxon>Neobatrachia</taxon>
        <taxon>Ranoidea</taxon>
        <taxon>Pyxicephalidae</taxon>
        <taxon>Pyxicephalinae</taxon>
        <taxon>Pyxicephalus</taxon>
    </lineage>
</organism>
<dbReference type="PANTHER" id="PTHR28457:SF3">
    <property type="entry name" value="CILIARY-ASSOCIATED CALCIUM-BINDING COILED-COIL PROTEIN 1"/>
    <property type="match status" value="1"/>
</dbReference>
<name>A0AAV2ZMJ0_PYXAD</name>
<dbReference type="Proteomes" id="UP001181693">
    <property type="component" value="Unassembled WGS sequence"/>
</dbReference>
<gene>
    <name evidence="1" type="ORF">GDO54_004425</name>
</gene>
<evidence type="ECO:0000313" key="1">
    <source>
        <dbReference type="EMBL" id="DBA15178.1"/>
    </source>
</evidence>
<dbReference type="InterPro" id="IPR032727">
    <property type="entry name" value="CLAMP"/>
</dbReference>